<dbReference type="RefSeq" id="WP_151003042.1">
    <property type="nucleotide sequence ID" value="NZ_BPQY01000613.1"/>
</dbReference>
<dbReference type="InterPro" id="IPR010985">
    <property type="entry name" value="Ribbon_hlx_hlx"/>
</dbReference>
<protein>
    <recommendedName>
        <fullName evidence="4">Toxin-antitoxin system HicB family antitoxin</fullName>
    </recommendedName>
</protein>
<dbReference type="AlphaFoldDB" id="A0A6L3SRX2"/>
<organism evidence="2 3">
    <name type="scientific">Methylobacterium soli</name>
    <dbReference type="NCBI Taxonomy" id="553447"/>
    <lineage>
        <taxon>Bacteria</taxon>
        <taxon>Pseudomonadati</taxon>
        <taxon>Pseudomonadota</taxon>
        <taxon>Alphaproteobacteria</taxon>
        <taxon>Hyphomicrobiales</taxon>
        <taxon>Methylobacteriaceae</taxon>
        <taxon>Methylobacterium</taxon>
    </lineage>
</organism>
<dbReference type="Proteomes" id="UP000474159">
    <property type="component" value="Unassembled WGS sequence"/>
</dbReference>
<evidence type="ECO:0000256" key="1">
    <source>
        <dbReference type="SAM" id="MobiDB-lite"/>
    </source>
</evidence>
<dbReference type="EMBL" id="VZZK01000032">
    <property type="protein sequence ID" value="KAB1075896.1"/>
    <property type="molecule type" value="Genomic_DNA"/>
</dbReference>
<comment type="caution">
    <text evidence="2">The sequence shown here is derived from an EMBL/GenBank/DDBJ whole genome shotgun (WGS) entry which is preliminary data.</text>
</comment>
<accession>A0A6L3SRX2</accession>
<sequence>MALEEKKTAIFQVRMRPSVKAAGEKAAAAESRSLASLMEWLLIEHLQAKGMLGRTPNATMSNEPHLATGHPRSPSINET</sequence>
<evidence type="ECO:0008006" key="4">
    <source>
        <dbReference type="Google" id="ProtNLM"/>
    </source>
</evidence>
<reference evidence="2 3" key="1">
    <citation type="submission" date="2019-09" db="EMBL/GenBank/DDBJ databases">
        <title>YIM 48816 draft genome.</title>
        <authorList>
            <person name="Jiang L."/>
        </authorList>
    </citation>
    <scope>NUCLEOTIDE SEQUENCE [LARGE SCALE GENOMIC DNA]</scope>
    <source>
        <strain evidence="2 3">YIM 48816</strain>
    </source>
</reference>
<gene>
    <name evidence="2" type="ORF">F6X53_23995</name>
</gene>
<dbReference type="GO" id="GO:0006355">
    <property type="term" value="P:regulation of DNA-templated transcription"/>
    <property type="evidence" value="ECO:0007669"/>
    <property type="project" value="InterPro"/>
</dbReference>
<proteinExistence type="predicted"/>
<feature type="region of interest" description="Disordered" evidence="1">
    <location>
        <begin position="53"/>
        <end position="79"/>
    </location>
</feature>
<keyword evidence="3" id="KW-1185">Reference proteome</keyword>
<evidence type="ECO:0000313" key="3">
    <source>
        <dbReference type="Proteomes" id="UP000474159"/>
    </source>
</evidence>
<evidence type="ECO:0000313" key="2">
    <source>
        <dbReference type="EMBL" id="KAB1075896.1"/>
    </source>
</evidence>
<dbReference type="SUPFAM" id="SSF47598">
    <property type="entry name" value="Ribbon-helix-helix"/>
    <property type="match status" value="1"/>
</dbReference>
<name>A0A6L3SRX2_9HYPH</name>